<dbReference type="SUPFAM" id="SSF53448">
    <property type="entry name" value="Nucleotide-diphospho-sugar transferases"/>
    <property type="match status" value="1"/>
</dbReference>
<gene>
    <name evidence="3" type="ORF">UFOPK2342_00667</name>
    <name evidence="4" type="ORF">UFOPK2423_00939</name>
    <name evidence="5" type="ORF">UFOPK3266_00195</name>
</gene>
<feature type="domain" description="Glycosyltransferase 2-like" evidence="2">
    <location>
        <begin position="15"/>
        <end position="143"/>
    </location>
</feature>
<evidence type="ECO:0000313" key="3">
    <source>
        <dbReference type="EMBL" id="CAB4674465.1"/>
    </source>
</evidence>
<dbReference type="PANTHER" id="PTHR43685:SF2">
    <property type="entry name" value="GLYCOSYLTRANSFERASE 2-LIKE DOMAIN-CONTAINING PROTEIN"/>
    <property type="match status" value="1"/>
</dbReference>
<dbReference type="EMBL" id="CAEZXN010000019">
    <property type="protein sequence ID" value="CAB4697088.1"/>
    <property type="molecule type" value="Genomic_DNA"/>
</dbReference>
<evidence type="ECO:0000256" key="1">
    <source>
        <dbReference type="SAM" id="Phobius"/>
    </source>
</evidence>
<dbReference type="EMBL" id="CAFBAA010000003">
    <property type="protein sequence ID" value="CAB4840728.1"/>
    <property type="molecule type" value="Genomic_DNA"/>
</dbReference>
<reference evidence="5" key="1">
    <citation type="submission" date="2020-05" db="EMBL/GenBank/DDBJ databases">
        <authorList>
            <person name="Chiriac C."/>
            <person name="Salcher M."/>
            <person name="Ghai R."/>
            <person name="Kavagutti S V."/>
        </authorList>
    </citation>
    <scope>NUCLEOTIDE SEQUENCE</scope>
</reference>
<accession>A0A6J7B8R2</accession>
<feature type="transmembrane region" description="Helical" evidence="1">
    <location>
        <begin position="308"/>
        <end position="326"/>
    </location>
</feature>
<dbReference type="CDD" id="cd02525">
    <property type="entry name" value="Succinoglycan_BP_ExoA"/>
    <property type="match status" value="1"/>
</dbReference>
<evidence type="ECO:0000313" key="5">
    <source>
        <dbReference type="EMBL" id="CAB4840728.1"/>
    </source>
</evidence>
<evidence type="ECO:0000259" key="2">
    <source>
        <dbReference type="Pfam" id="PF00535"/>
    </source>
</evidence>
<proteinExistence type="predicted"/>
<feature type="transmembrane region" description="Helical" evidence="1">
    <location>
        <begin position="284"/>
        <end position="301"/>
    </location>
</feature>
<sequence>MNELFANPLRKIGVSVVMPVRNEERHLEAAVRAALAQVRSLPPEIPFEVVLAVGPSHDRTWEIAENLAAQDGRVKVVANPTGKTPSALNAGIRASSFDVIVRVDGHAELPEGYVERALEVLARTGAVNVGGIMAAEGVTYFEKAVAAAMTSPLGVGASRFHTGGEEGSVDTVYLGVFDKAKLIEAGGYDERFIRAQDWELNLRLRERGGVVWFSPDLKVAYRPRSSLRALAKQYFEYGRWRRVVIRKNRTTLNLRYLAPPVAFFGSLIGLISGFFFPWALLLPAGYLAFVLLASLMISRGAAGFASKAALPIALATMQMAWGLGFLTSPASLVPQGAPASWEDHRRE</sequence>
<keyword evidence="1" id="KW-0812">Transmembrane</keyword>
<protein>
    <submittedName>
        <fullName evidence="5">Unannotated protein</fullName>
    </submittedName>
</protein>
<evidence type="ECO:0000313" key="4">
    <source>
        <dbReference type="EMBL" id="CAB4697088.1"/>
    </source>
</evidence>
<dbReference type="Gene3D" id="3.90.550.10">
    <property type="entry name" value="Spore Coat Polysaccharide Biosynthesis Protein SpsA, Chain A"/>
    <property type="match status" value="1"/>
</dbReference>
<dbReference type="InterPro" id="IPR050834">
    <property type="entry name" value="Glycosyltransf_2"/>
</dbReference>
<dbReference type="PANTHER" id="PTHR43685">
    <property type="entry name" value="GLYCOSYLTRANSFERASE"/>
    <property type="match status" value="1"/>
</dbReference>
<name>A0A6J7B8R2_9ZZZZ</name>
<dbReference type="AlphaFoldDB" id="A0A6J7B8R2"/>
<keyword evidence="1" id="KW-0472">Membrane</keyword>
<dbReference type="Pfam" id="PF00535">
    <property type="entry name" value="Glycos_transf_2"/>
    <property type="match status" value="1"/>
</dbReference>
<keyword evidence="1" id="KW-1133">Transmembrane helix</keyword>
<dbReference type="InterPro" id="IPR029044">
    <property type="entry name" value="Nucleotide-diphossugar_trans"/>
</dbReference>
<feature type="transmembrane region" description="Helical" evidence="1">
    <location>
        <begin position="256"/>
        <end position="278"/>
    </location>
</feature>
<organism evidence="5">
    <name type="scientific">freshwater metagenome</name>
    <dbReference type="NCBI Taxonomy" id="449393"/>
    <lineage>
        <taxon>unclassified sequences</taxon>
        <taxon>metagenomes</taxon>
        <taxon>ecological metagenomes</taxon>
    </lineage>
</organism>
<dbReference type="EMBL" id="CAEZXB010000009">
    <property type="protein sequence ID" value="CAB4674465.1"/>
    <property type="molecule type" value="Genomic_DNA"/>
</dbReference>
<dbReference type="InterPro" id="IPR001173">
    <property type="entry name" value="Glyco_trans_2-like"/>
</dbReference>